<proteinExistence type="predicted"/>
<dbReference type="GO" id="GO:0003677">
    <property type="term" value="F:DNA binding"/>
    <property type="evidence" value="ECO:0007669"/>
    <property type="project" value="InterPro"/>
</dbReference>
<gene>
    <name evidence="2" type="ORF">GHC57_18840</name>
</gene>
<reference evidence="2 3" key="1">
    <citation type="submission" date="2019-10" db="EMBL/GenBank/DDBJ databases">
        <title>Draft whole-genome sequence of the purple nonsulfur photosynthetic bacterium Roseospira navarrensis DSM 15114.</title>
        <authorList>
            <person name="Kyndt J.A."/>
            <person name="Meyer T.E."/>
        </authorList>
    </citation>
    <scope>NUCLEOTIDE SEQUENCE [LARGE SCALE GENOMIC DNA]</scope>
    <source>
        <strain evidence="2 3">DSM 15114</strain>
    </source>
</reference>
<dbReference type="EMBL" id="WIVE01000134">
    <property type="protein sequence ID" value="MQX38570.1"/>
    <property type="molecule type" value="Genomic_DNA"/>
</dbReference>
<dbReference type="SUPFAM" id="SSF47413">
    <property type="entry name" value="lambda repressor-like DNA-binding domains"/>
    <property type="match status" value="1"/>
</dbReference>
<sequence>MNDDAVSLESSGNIYADVGEPDAEAMLRKARIAVAIETRIRDLNLTQRAAATMTGIPQPRLSALRNGRFRGITETRMLEALRALGNDVEVVIRPPRSDGAGPGHMTVTFAAE</sequence>
<protein>
    <submittedName>
        <fullName evidence="2">Helix-turn-helix domain-containing protein</fullName>
    </submittedName>
</protein>
<organism evidence="2 3">
    <name type="scientific">Roseospira navarrensis</name>
    <dbReference type="NCBI Taxonomy" id="140058"/>
    <lineage>
        <taxon>Bacteria</taxon>
        <taxon>Pseudomonadati</taxon>
        <taxon>Pseudomonadota</taxon>
        <taxon>Alphaproteobacteria</taxon>
        <taxon>Rhodospirillales</taxon>
        <taxon>Rhodospirillaceae</taxon>
        <taxon>Roseospira</taxon>
    </lineage>
</organism>
<dbReference type="Gene3D" id="1.10.260.40">
    <property type="entry name" value="lambda repressor-like DNA-binding domains"/>
    <property type="match status" value="1"/>
</dbReference>
<dbReference type="AlphaFoldDB" id="A0A7X1ZHF3"/>
<evidence type="ECO:0000259" key="1">
    <source>
        <dbReference type="Pfam" id="PF13744"/>
    </source>
</evidence>
<accession>A0A7X1ZHF3</accession>
<keyword evidence="3" id="KW-1185">Reference proteome</keyword>
<dbReference type="Proteomes" id="UP000434582">
    <property type="component" value="Unassembled WGS sequence"/>
</dbReference>
<dbReference type="InterPro" id="IPR001387">
    <property type="entry name" value="Cro/C1-type_HTH"/>
</dbReference>
<evidence type="ECO:0000313" key="2">
    <source>
        <dbReference type="EMBL" id="MQX38570.1"/>
    </source>
</evidence>
<name>A0A7X1ZHF3_9PROT</name>
<dbReference type="RefSeq" id="WP_153347169.1">
    <property type="nucleotide sequence ID" value="NZ_WIVE01000134.1"/>
</dbReference>
<feature type="domain" description="HigA2-like helix-turn-helix" evidence="1">
    <location>
        <begin position="14"/>
        <end position="93"/>
    </location>
</feature>
<dbReference type="OrthoDB" id="9795596at2"/>
<evidence type="ECO:0000313" key="3">
    <source>
        <dbReference type="Proteomes" id="UP000434582"/>
    </source>
</evidence>
<dbReference type="InterPro" id="IPR039554">
    <property type="entry name" value="HigA2-like_HTH"/>
</dbReference>
<dbReference type="CDD" id="cd00093">
    <property type="entry name" value="HTH_XRE"/>
    <property type="match status" value="1"/>
</dbReference>
<dbReference type="Pfam" id="PF13744">
    <property type="entry name" value="HTH_37"/>
    <property type="match status" value="1"/>
</dbReference>
<comment type="caution">
    <text evidence="2">The sequence shown here is derived from an EMBL/GenBank/DDBJ whole genome shotgun (WGS) entry which is preliminary data.</text>
</comment>
<dbReference type="InterPro" id="IPR010982">
    <property type="entry name" value="Lambda_DNA-bd_dom_sf"/>
</dbReference>